<name>A0A1C3NWX1_9ACTN</name>
<evidence type="ECO:0000313" key="1">
    <source>
        <dbReference type="EMBL" id="SBW21579.1"/>
    </source>
</evidence>
<proteinExistence type="predicted"/>
<protein>
    <submittedName>
        <fullName evidence="1">Uncharacterized protein</fullName>
    </submittedName>
</protein>
<keyword evidence="2" id="KW-1185">Reference proteome</keyword>
<dbReference type="SUPFAM" id="SSF48452">
    <property type="entry name" value="TPR-like"/>
    <property type="match status" value="1"/>
</dbReference>
<reference evidence="2" key="1">
    <citation type="submission" date="2016-02" db="EMBL/GenBank/DDBJ databases">
        <authorList>
            <person name="Wibberg D."/>
        </authorList>
    </citation>
    <scope>NUCLEOTIDE SEQUENCE [LARGE SCALE GENOMIC DNA]</scope>
</reference>
<evidence type="ECO:0000313" key="2">
    <source>
        <dbReference type="Proteomes" id="UP000199013"/>
    </source>
</evidence>
<dbReference type="Gene3D" id="1.25.40.10">
    <property type="entry name" value="Tetratricopeptide repeat domain"/>
    <property type="match status" value="1"/>
</dbReference>
<dbReference type="InterPro" id="IPR011990">
    <property type="entry name" value="TPR-like_helical_dom_sf"/>
</dbReference>
<accession>A0A1C3NWX1</accession>
<dbReference type="AlphaFoldDB" id="A0A1C3NWX1"/>
<dbReference type="Proteomes" id="UP000199013">
    <property type="component" value="Unassembled WGS sequence"/>
</dbReference>
<organism evidence="1 2">
    <name type="scientific">Candidatus Protofrankia californiensis</name>
    <dbReference type="NCBI Taxonomy" id="1839754"/>
    <lineage>
        <taxon>Bacteria</taxon>
        <taxon>Bacillati</taxon>
        <taxon>Actinomycetota</taxon>
        <taxon>Actinomycetes</taxon>
        <taxon>Frankiales</taxon>
        <taxon>Frankiaceae</taxon>
        <taxon>Protofrankia</taxon>
    </lineage>
</organism>
<dbReference type="EMBL" id="FLUV01000861">
    <property type="protein sequence ID" value="SBW21579.1"/>
    <property type="molecule type" value="Genomic_DNA"/>
</dbReference>
<sequence length="204" mass="21579">MLGSEALALIHLGEDGQAADVLTGAEKVAVRAGQSTTQAWLAAMASHTYARLGDGAAAWRSYGAAEDFSAMPSDEPTPGWLSFFHPPAHLTSSAGRAYLGLGQARNAARALEEALARHPGHLVRERAQFLGHLAEALLACGELDAACGLLGDAFDIATRTRSARIVARVRGLRAGIPDRFQSSMVVRELDERLRRAAPPANMNG</sequence>
<gene>
    <name evidence="1" type="ORF">FDG2_2049</name>
</gene>